<organism evidence="7 8">
    <name type="scientific">Desmophyllum pertusum</name>
    <dbReference type="NCBI Taxonomy" id="174260"/>
    <lineage>
        <taxon>Eukaryota</taxon>
        <taxon>Metazoa</taxon>
        <taxon>Cnidaria</taxon>
        <taxon>Anthozoa</taxon>
        <taxon>Hexacorallia</taxon>
        <taxon>Scleractinia</taxon>
        <taxon>Caryophylliina</taxon>
        <taxon>Caryophylliidae</taxon>
        <taxon>Desmophyllum</taxon>
    </lineage>
</organism>
<dbReference type="InterPro" id="IPR013783">
    <property type="entry name" value="Ig-like_fold"/>
</dbReference>
<evidence type="ECO:0000313" key="8">
    <source>
        <dbReference type="Proteomes" id="UP001163046"/>
    </source>
</evidence>
<evidence type="ECO:0000313" key="7">
    <source>
        <dbReference type="EMBL" id="KAJ7371506.1"/>
    </source>
</evidence>
<dbReference type="Gene3D" id="2.60.40.10">
    <property type="entry name" value="Immunoglobulins"/>
    <property type="match status" value="1"/>
</dbReference>
<accession>A0A9W9YXX5</accession>
<dbReference type="Proteomes" id="UP001163046">
    <property type="component" value="Unassembled WGS sequence"/>
</dbReference>
<keyword evidence="8" id="KW-1185">Reference proteome</keyword>
<keyword evidence="1 3" id="KW-0732">Signal</keyword>
<dbReference type="Gene3D" id="2.60.40.1930">
    <property type="match status" value="2"/>
</dbReference>
<sequence>MKTSLVFFIALVIAHAASLVESGGGYLVTSPRLFRAGSTQELSVSLFFKGPWVINSTVRYRSGRGDIIATDGALFTSDSDGTLKLKIPRDLRTGGKQSIKAKLSVFGGPLGGRTAFDKSEMINIEIPKNSVFIQTDKPIYKPGQTVNMRIVGVDENLRPLTGQVTRVTITSPGGVRTMQWDNLAFVVGIVSLKFPLSSQPVLGDWKIEAAVKGEKKTLKFTVDKYVLPKFEVTIEPPSYMSSSSKTITATICARYTYGQPVKGTFSVLFQLKMPRWSWYGPRYQQSETQTTETGEINGCTDVTINSEVIRPKSLQNYRYNNYYYDQIKLAINATVKETATGVSQNASGTETQVVRASAAKLEFLPSTPKAFKPGMSYTGQLKATLPDGSPMKGNIEIVVTSSRRGVYYGYGYKEFFRQRFTVPVNGVVDFVVPGSQIPSTAKSLSLEAKYKNKNLAYHDAKRWHSPSNSYISLERIITPLKVGSIAKVMFDFTTDTETKNIDFHYQVFSRGKLVAQEENFMQLIISHP</sequence>
<evidence type="ECO:0000256" key="1">
    <source>
        <dbReference type="ARBA" id="ARBA00022729"/>
    </source>
</evidence>
<dbReference type="PANTHER" id="PTHR11412">
    <property type="entry name" value="MACROGLOBULIN / COMPLEMENT"/>
    <property type="match status" value="1"/>
</dbReference>
<comment type="caution">
    <text evidence="7">The sequence shown here is derived from an EMBL/GenBank/DDBJ whole genome shotgun (WGS) entry which is preliminary data.</text>
</comment>
<dbReference type="Pfam" id="PF17789">
    <property type="entry name" value="MG4"/>
    <property type="match status" value="1"/>
</dbReference>
<dbReference type="Pfam" id="PF01835">
    <property type="entry name" value="MG2"/>
    <property type="match status" value="1"/>
</dbReference>
<dbReference type="Gene3D" id="2.60.40.1940">
    <property type="match status" value="1"/>
</dbReference>
<evidence type="ECO:0000256" key="2">
    <source>
        <dbReference type="ARBA" id="ARBA00023180"/>
    </source>
</evidence>
<dbReference type="EMBL" id="MU826845">
    <property type="protein sequence ID" value="KAJ7371506.1"/>
    <property type="molecule type" value="Genomic_DNA"/>
</dbReference>
<dbReference type="InterPro" id="IPR041555">
    <property type="entry name" value="MG3"/>
</dbReference>
<evidence type="ECO:0000259" key="6">
    <source>
        <dbReference type="Pfam" id="PF17791"/>
    </source>
</evidence>
<dbReference type="InterPro" id="IPR002890">
    <property type="entry name" value="MG2"/>
</dbReference>
<dbReference type="PANTHER" id="PTHR11412:SF171">
    <property type="entry name" value="PREGNANCY ZONE PROTEIN-LIKE PROTEIN"/>
    <property type="match status" value="1"/>
</dbReference>
<dbReference type="InterPro" id="IPR050473">
    <property type="entry name" value="A2M/Complement_sys"/>
</dbReference>
<keyword evidence="2" id="KW-0325">Glycoprotein</keyword>
<dbReference type="OrthoDB" id="6376214at2759"/>
<evidence type="ECO:0000256" key="3">
    <source>
        <dbReference type="SAM" id="SignalP"/>
    </source>
</evidence>
<dbReference type="GO" id="GO:0004866">
    <property type="term" value="F:endopeptidase inhibitor activity"/>
    <property type="evidence" value="ECO:0007669"/>
    <property type="project" value="InterPro"/>
</dbReference>
<dbReference type="AlphaFoldDB" id="A0A9W9YXX5"/>
<feature type="signal peptide" evidence="3">
    <location>
        <begin position="1"/>
        <end position="16"/>
    </location>
</feature>
<name>A0A9W9YXX5_9CNID</name>
<reference evidence="7" key="1">
    <citation type="submission" date="2023-01" db="EMBL/GenBank/DDBJ databases">
        <title>Genome assembly of the deep-sea coral Lophelia pertusa.</title>
        <authorList>
            <person name="Herrera S."/>
            <person name="Cordes E."/>
        </authorList>
    </citation>
    <scope>NUCLEOTIDE SEQUENCE</scope>
    <source>
        <strain evidence="7">USNM1676648</strain>
        <tissue evidence="7">Polyp</tissue>
    </source>
</reference>
<gene>
    <name evidence="7" type="primary">A2ML1_4</name>
    <name evidence="7" type="ORF">OS493_024845</name>
</gene>
<evidence type="ECO:0000259" key="5">
    <source>
        <dbReference type="Pfam" id="PF17789"/>
    </source>
</evidence>
<evidence type="ECO:0000259" key="4">
    <source>
        <dbReference type="Pfam" id="PF01835"/>
    </source>
</evidence>
<feature type="chain" id="PRO_5040915710" evidence="3">
    <location>
        <begin position="17"/>
        <end position="528"/>
    </location>
</feature>
<feature type="domain" description="Macroglobulin" evidence="4">
    <location>
        <begin position="131"/>
        <end position="221"/>
    </location>
</feature>
<feature type="domain" description="Macroglobulin" evidence="5">
    <location>
        <begin position="366"/>
        <end position="459"/>
    </location>
</feature>
<feature type="domain" description="Macroglobulin" evidence="6">
    <location>
        <begin position="224"/>
        <end position="309"/>
    </location>
</feature>
<protein>
    <submittedName>
        <fullName evidence="7">A-macroglobulin receptor</fullName>
    </submittedName>
</protein>
<proteinExistence type="predicted"/>
<keyword evidence="7" id="KW-0675">Receptor</keyword>
<dbReference type="FunFam" id="2.60.40.1930:FF:000001">
    <property type="entry name" value="CD109 isoform 3"/>
    <property type="match status" value="1"/>
</dbReference>
<dbReference type="InterPro" id="IPR040839">
    <property type="entry name" value="MG4"/>
</dbReference>
<dbReference type="Pfam" id="PF17791">
    <property type="entry name" value="MG3"/>
    <property type="match status" value="1"/>
</dbReference>